<evidence type="ECO:0000313" key="3">
    <source>
        <dbReference type="Proteomes" id="UP000094444"/>
    </source>
</evidence>
<evidence type="ECO:0000313" key="2">
    <source>
        <dbReference type="EMBL" id="POS69120.1"/>
    </source>
</evidence>
<dbReference type="OrthoDB" id="5217604at2759"/>
<evidence type="ECO:0008006" key="4">
    <source>
        <dbReference type="Google" id="ProtNLM"/>
    </source>
</evidence>
<comment type="caution">
    <text evidence="2">The sequence shown here is derived from an EMBL/GenBank/DDBJ whole genome shotgun (WGS) entry which is preliminary data.</text>
</comment>
<feature type="region of interest" description="Disordered" evidence="1">
    <location>
        <begin position="204"/>
        <end position="228"/>
    </location>
</feature>
<accession>A0A2P5HFT2</accession>
<gene>
    <name evidence="2" type="ORF">DHEL01_v212485</name>
</gene>
<dbReference type="EMBL" id="MAVT02002649">
    <property type="protein sequence ID" value="POS69120.1"/>
    <property type="molecule type" value="Genomic_DNA"/>
</dbReference>
<keyword evidence="3" id="KW-1185">Reference proteome</keyword>
<dbReference type="STRING" id="158607.A0A2P5HFT2"/>
<name>A0A2P5HFT2_DIAHE</name>
<organism evidence="2 3">
    <name type="scientific">Diaporthe helianthi</name>
    <dbReference type="NCBI Taxonomy" id="158607"/>
    <lineage>
        <taxon>Eukaryota</taxon>
        <taxon>Fungi</taxon>
        <taxon>Dikarya</taxon>
        <taxon>Ascomycota</taxon>
        <taxon>Pezizomycotina</taxon>
        <taxon>Sordariomycetes</taxon>
        <taxon>Sordariomycetidae</taxon>
        <taxon>Diaporthales</taxon>
        <taxon>Diaporthaceae</taxon>
        <taxon>Diaporthe</taxon>
    </lineage>
</organism>
<proteinExistence type="predicted"/>
<reference evidence="2" key="1">
    <citation type="submission" date="2017-09" db="EMBL/GenBank/DDBJ databases">
        <title>Polyketide synthases of a Diaporthe helianthi virulent isolate.</title>
        <authorList>
            <person name="Baroncelli R."/>
        </authorList>
    </citation>
    <scope>NUCLEOTIDE SEQUENCE [LARGE SCALE GENOMIC DNA]</scope>
    <source>
        <strain evidence="2">7/96</strain>
    </source>
</reference>
<dbReference type="InParanoid" id="A0A2P5HFT2"/>
<sequence length="276" mass="29737">MADETTALLWTHYHAAICRLYEPTIYIRSTSAATGYEAGDPNARVSALWACLSSARDFCSSYMAIPPQNLVCMPFHSAHISFVIVTASRLLFLGDEASSPNNPRDPDWVLSVARDHFNLGSICARLSEFFDEADRLATGLGRRGRFVDSERSVLGMFRDRVRWLRSWYLGRTRPGTREVYPGPYPMDARFRSEAVGDAAKNLAGGGGGAGTAEAGGGGGGGGSSAPTAQVDVGLQAMDVDYGSPSQLTMPGELDEAFWQAMFDLSGSGVDWMDVQA</sequence>
<feature type="compositionally biased region" description="Gly residues" evidence="1">
    <location>
        <begin position="204"/>
        <end position="223"/>
    </location>
</feature>
<evidence type="ECO:0000256" key="1">
    <source>
        <dbReference type="SAM" id="MobiDB-lite"/>
    </source>
</evidence>
<dbReference type="Proteomes" id="UP000094444">
    <property type="component" value="Unassembled WGS sequence"/>
</dbReference>
<dbReference type="AlphaFoldDB" id="A0A2P5HFT2"/>
<protein>
    <recommendedName>
        <fullName evidence="4">Fungal specific transcription factor</fullName>
    </recommendedName>
</protein>